<gene>
    <name evidence="1" type="ORF">Selli2_22490</name>
</gene>
<protein>
    <submittedName>
        <fullName evidence="1">Conjugal transfer protein</fullName>
    </submittedName>
</protein>
<proteinExistence type="predicted"/>
<sequence length="63" mass="7413">MRDAEVMKKIKWILCPTCGNKTRTMIREDTELKNFPLFCPKCKIESLIQVRDFQIVVLKEPDA</sequence>
<reference evidence="1" key="1">
    <citation type="submission" date="2022-11" db="EMBL/GenBank/DDBJ databases">
        <title>Draft genome sequence of Sellimonas catena strain 18CBH55.</title>
        <authorList>
            <person name="Atsushi H."/>
            <person name="Moriya O."/>
            <person name="Mitsuo S."/>
        </authorList>
    </citation>
    <scope>NUCLEOTIDE SEQUENCE</scope>
    <source>
        <strain evidence="1">18CBH55</strain>
    </source>
</reference>
<accession>A0A9W6CGH0</accession>
<dbReference type="InterPro" id="IPR025957">
    <property type="entry name" value="Cys_rich_KTR"/>
</dbReference>
<dbReference type="AlphaFoldDB" id="A0A9W6CGH0"/>
<reference evidence="1" key="3">
    <citation type="journal article" date="2023" name="Int. J. Syst. Evol. Microbiol.">
        <title>Sellimonas catena sp. nov., isolated from human faeces.</title>
        <authorList>
            <person name="Hisatomi A."/>
            <person name="Ohkuma M."/>
            <person name="Sakamoto M."/>
        </authorList>
    </citation>
    <scope>NUCLEOTIDE SEQUENCE</scope>
    <source>
        <strain evidence="1">18CBH55</strain>
    </source>
</reference>
<organism evidence="1 2">
    <name type="scientific">Sellimonas catena</name>
    <dbReference type="NCBI Taxonomy" id="2994035"/>
    <lineage>
        <taxon>Bacteria</taxon>
        <taxon>Bacillati</taxon>
        <taxon>Bacillota</taxon>
        <taxon>Clostridia</taxon>
        <taxon>Lachnospirales</taxon>
        <taxon>Lachnospiraceae</taxon>
        <taxon>Sellimonas</taxon>
    </lineage>
</organism>
<dbReference type="Proteomes" id="UP001145094">
    <property type="component" value="Unassembled WGS sequence"/>
</dbReference>
<dbReference type="Pfam" id="PF14205">
    <property type="entry name" value="Cys_rich_KTR"/>
    <property type="match status" value="1"/>
</dbReference>
<evidence type="ECO:0000313" key="2">
    <source>
        <dbReference type="Proteomes" id="UP001145094"/>
    </source>
</evidence>
<name>A0A9W6CGH0_9FIRM</name>
<evidence type="ECO:0000313" key="1">
    <source>
        <dbReference type="EMBL" id="GLG90822.1"/>
    </source>
</evidence>
<comment type="caution">
    <text evidence="1">The sequence shown here is derived from an EMBL/GenBank/DDBJ whole genome shotgun (WGS) entry which is preliminary data.</text>
</comment>
<dbReference type="EMBL" id="BSCH01000014">
    <property type="protein sequence ID" value="GLG90822.1"/>
    <property type="molecule type" value="Genomic_DNA"/>
</dbReference>
<reference evidence="1" key="2">
    <citation type="submission" date="2022-11" db="EMBL/GenBank/DDBJ databases">
        <title>Draft genome sequence of Sellimonas catena strain 18CBH55.</title>
        <authorList>
            <person name="Hisatomi A."/>
            <person name="Ohkuma M."/>
            <person name="Sakamoto M."/>
        </authorList>
    </citation>
    <scope>NUCLEOTIDE SEQUENCE</scope>
    <source>
        <strain evidence="1">18CBH55</strain>
    </source>
</reference>